<evidence type="ECO:0000313" key="2">
    <source>
        <dbReference type="EMBL" id="MFH5211163.1"/>
    </source>
</evidence>
<dbReference type="EMBL" id="JBIMSP010000041">
    <property type="protein sequence ID" value="MFH5244392.1"/>
    <property type="molecule type" value="Genomic_DNA"/>
</dbReference>
<proteinExistence type="predicted"/>
<protein>
    <submittedName>
        <fullName evidence="4">Uncharacterized protein</fullName>
    </submittedName>
</protein>
<feature type="chain" id="PRO_5045033748" evidence="1">
    <location>
        <begin position="24"/>
        <end position="175"/>
    </location>
</feature>
<organism evidence="4 6">
    <name type="scientific">Antrihabitans spumae</name>
    <dbReference type="NCBI Taxonomy" id="3373370"/>
    <lineage>
        <taxon>Bacteria</taxon>
        <taxon>Bacillati</taxon>
        <taxon>Actinomycetota</taxon>
        <taxon>Actinomycetes</taxon>
        <taxon>Mycobacteriales</taxon>
        <taxon>Nocardiaceae</taxon>
        <taxon>Antrihabitans</taxon>
    </lineage>
</organism>
<gene>
    <name evidence="4" type="ORF">ACHIPV_21330</name>
    <name evidence="2" type="ORF">ACHIPZ_23575</name>
    <name evidence="3" type="ORF">ACHIRB_05435</name>
</gene>
<name>A0ABW7KPJ8_9NOCA</name>
<dbReference type="Proteomes" id="UP001609176">
    <property type="component" value="Unassembled WGS sequence"/>
</dbReference>
<evidence type="ECO:0000313" key="6">
    <source>
        <dbReference type="Proteomes" id="UP001609176"/>
    </source>
</evidence>
<evidence type="ECO:0000313" key="5">
    <source>
        <dbReference type="Proteomes" id="UP001609175"/>
    </source>
</evidence>
<keyword evidence="7" id="KW-1185">Reference proteome</keyword>
<dbReference type="PROSITE" id="PS51257">
    <property type="entry name" value="PROKAR_LIPOPROTEIN"/>
    <property type="match status" value="1"/>
</dbReference>
<dbReference type="RefSeq" id="WP_395117407.1">
    <property type="nucleotide sequence ID" value="NZ_JBIMSN010000024.1"/>
</dbReference>
<keyword evidence="1" id="KW-0732">Signal</keyword>
<dbReference type="Proteomes" id="UP001609175">
    <property type="component" value="Unassembled WGS sequence"/>
</dbReference>
<dbReference type="Proteomes" id="UP001609219">
    <property type="component" value="Unassembled WGS sequence"/>
</dbReference>
<evidence type="ECO:0000256" key="1">
    <source>
        <dbReference type="SAM" id="SignalP"/>
    </source>
</evidence>
<sequence>MTTARRKVAAFLALVAASGVCGCALTDSAQLEKDLVAELTYRVESVTDGIELVREDVIADPEDVIAGSDVIGDARSLSGGSEATWPVEPSALLAMGRTAETVRLTMTTTARVEGGGGLSYEALSGRVCFTIEVRADSPVELLPSDCRGDDGRIPDHIAESEETIVPLSELELTRS</sequence>
<reference evidence="5 6" key="1">
    <citation type="submission" date="2024-10" db="EMBL/GenBank/DDBJ databases">
        <authorList>
            <person name="Riesco R."/>
        </authorList>
    </citation>
    <scope>NUCLEOTIDE SEQUENCE [LARGE SCALE GENOMIC DNA]</scope>
    <source>
        <strain evidence="4 6">NCIMB 15448</strain>
        <strain evidence="2 5">NCIMB 15449</strain>
        <strain evidence="3 7">NCIMB 15450</strain>
    </source>
</reference>
<evidence type="ECO:0000313" key="4">
    <source>
        <dbReference type="EMBL" id="MFH5244392.1"/>
    </source>
</evidence>
<evidence type="ECO:0000313" key="3">
    <source>
        <dbReference type="EMBL" id="MFH5228033.1"/>
    </source>
</evidence>
<dbReference type="EMBL" id="JBIMSO010000070">
    <property type="protein sequence ID" value="MFH5211163.1"/>
    <property type="molecule type" value="Genomic_DNA"/>
</dbReference>
<dbReference type="EMBL" id="JBIMSN010000024">
    <property type="protein sequence ID" value="MFH5228033.1"/>
    <property type="molecule type" value="Genomic_DNA"/>
</dbReference>
<accession>A0ABW7KPJ8</accession>
<feature type="signal peptide" evidence="1">
    <location>
        <begin position="1"/>
        <end position="23"/>
    </location>
</feature>
<comment type="caution">
    <text evidence="4">The sequence shown here is derived from an EMBL/GenBank/DDBJ whole genome shotgun (WGS) entry which is preliminary data.</text>
</comment>
<evidence type="ECO:0000313" key="7">
    <source>
        <dbReference type="Proteomes" id="UP001609219"/>
    </source>
</evidence>